<dbReference type="Proteomes" id="UP001054902">
    <property type="component" value="Unassembled WGS sequence"/>
</dbReference>
<feature type="region of interest" description="Disordered" evidence="1">
    <location>
        <begin position="90"/>
        <end position="143"/>
    </location>
</feature>
<organism evidence="2 3">
    <name type="scientific">Chaetoceros tenuissimus</name>
    <dbReference type="NCBI Taxonomy" id="426638"/>
    <lineage>
        <taxon>Eukaryota</taxon>
        <taxon>Sar</taxon>
        <taxon>Stramenopiles</taxon>
        <taxon>Ochrophyta</taxon>
        <taxon>Bacillariophyta</taxon>
        <taxon>Coscinodiscophyceae</taxon>
        <taxon>Chaetocerotophycidae</taxon>
        <taxon>Chaetocerotales</taxon>
        <taxon>Chaetocerotaceae</taxon>
        <taxon>Chaetoceros</taxon>
    </lineage>
</organism>
<feature type="compositionally biased region" description="Basic and acidic residues" evidence="1">
    <location>
        <begin position="91"/>
        <end position="109"/>
    </location>
</feature>
<sequence length="214" mass="24953">MVTQSNNIRESRTMSTAKHVERISGSKKDVKKKQATKQEHPKQQMHHKPHEFSLRSGELKDINYYLREDLDNSSDFDDYEIGPSIFPSKKKQTELEYSNKKKDTQELKKEAKKRAMKREIHDKKKTPQLKTEEGETASPHMSLSSFDHYDCNEYDMIDVDILNESLDQSTSSFSKLYLSNRSLSDNPPVVARTSSNEKMKKLFKGMKRRLSMNN</sequence>
<keyword evidence="3" id="KW-1185">Reference proteome</keyword>
<accession>A0AAD3HB16</accession>
<reference evidence="2 3" key="1">
    <citation type="journal article" date="2021" name="Sci. Rep.">
        <title>The genome of the diatom Chaetoceros tenuissimus carries an ancient integrated fragment of an extant virus.</title>
        <authorList>
            <person name="Hongo Y."/>
            <person name="Kimura K."/>
            <person name="Takaki Y."/>
            <person name="Yoshida Y."/>
            <person name="Baba S."/>
            <person name="Kobayashi G."/>
            <person name="Nagasaki K."/>
            <person name="Hano T."/>
            <person name="Tomaru Y."/>
        </authorList>
    </citation>
    <scope>NUCLEOTIDE SEQUENCE [LARGE SCALE GENOMIC DNA]</scope>
    <source>
        <strain evidence="2 3">NIES-3715</strain>
    </source>
</reference>
<feature type="compositionally biased region" description="Polar residues" evidence="1">
    <location>
        <begin position="1"/>
        <end position="16"/>
    </location>
</feature>
<feature type="region of interest" description="Disordered" evidence="1">
    <location>
        <begin position="1"/>
        <end position="57"/>
    </location>
</feature>
<comment type="caution">
    <text evidence="2">The sequence shown here is derived from an EMBL/GenBank/DDBJ whole genome shotgun (WGS) entry which is preliminary data.</text>
</comment>
<gene>
    <name evidence="2" type="ORF">CTEN210_13015</name>
</gene>
<protein>
    <submittedName>
        <fullName evidence="2">Uncharacterized protein</fullName>
    </submittedName>
</protein>
<evidence type="ECO:0000256" key="1">
    <source>
        <dbReference type="SAM" id="MobiDB-lite"/>
    </source>
</evidence>
<dbReference type="AlphaFoldDB" id="A0AAD3HB16"/>
<evidence type="ECO:0000313" key="3">
    <source>
        <dbReference type="Proteomes" id="UP001054902"/>
    </source>
</evidence>
<feature type="compositionally biased region" description="Basic and acidic residues" evidence="1">
    <location>
        <begin position="18"/>
        <end position="28"/>
    </location>
</feature>
<evidence type="ECO:0000313" key="2">
    <source>
        <dbReference type="EMBL" id="GFH56539.1"/>
    </source>
</evidence>
<proteinExistence type="predicted"/>
<dbReference type="EMBL" id="BLLK01000052">
    <property type="protein sequence ID" value="GFH56539.1"/>
    <property type="molecule type" value="Genomic_DNA"/>
</dbReference>
<name>A0AAD3HB16_9STRA</name>